<reference evidence="1" key="1">
    <citation type="submission" date="2018-01" db="EMBL/GenBank/DDBJ databases">
        <title>An insight into the sialome of Amazonian anophelines.</title>
        <authorList>
            <person name="Ribeiro J.M."/>
            <person name="Scarpassa V."/>
            <person name="Calvo E."/>
        </authorList>
    </citation>
    <scope>NUCLEOTIDE SEQUENCE</scope>
</reference>
<dbReference type="EMBL" id="GGFL01009312">
    <property type="protein sequence ID" value="MBW73490.1"/>
    <property type="molecule type" value="Transcribed_RNA"/>
</dbReference>
<accession>A0A2M4D7D7</accession>
<organism evidence="1">
    <name type="scientific">Anopheles darlingi</name>
    <name type="common">Mosquito</name>
    <dbReference type="NCBI Taxonomy" id="43151"/>
    <lineage>
        <taxon>Eukaryota</taxon>
        <taxon>Metazoa</taxon>
        <taxon>Ecdysozoa</taxon>
        <taxon>Arthropoda</taxon>
        <taxon>Hexapoda</taxon>
        <taxon>Insecta</taxon>
        <taxon>Pterygota</taxon>
        <taxon>Neoptera</taxon>
        <taxon>Endopterygota</taxon>
        <taxon>Diptera</taxon>
        <taxon>Nematocera</taxon>
        <taxon>Culicoidea</taxon>
        <taxon>Culicidae</taxon>
        <taxon>Anophelinae</taxon>
        <taxon>Anopheles</taxon>
    </lineage>
</organism>
<protein>
    <submittedName>
        <fullName evidence="1">Putative secreted protein</fullName>
    </submittedName>
</protein>
<sequence length="80" mass="8326">MRFRSFWSSSSCALIVTAKGGSWGHTVGGRNKNTWMFVSGATINAISATAAMAEASVTVMMATHSVPALTYARHGSLACG</sequence>
<proteinExistence type="predicted"/>
<evidence type="ECO:0000313" key="1">
    <source>
        <dbReference type="EMBL" id="MBW73490.1"/>
    </source>
</evidence>
<dbReference type="AlphaFoldDB" id="A0A2M4D7D7"/>
<name>A0A2M4D7D7_ANODA</name>